<proteinExistence type="inferred from homology"/>
<dbReference type="EC" id="3.4.-.-" evidence="8"/>
<dbReference type="InterPro" id="IPR003738">
    <property type="entry name" value="SRAP"/>
</dbReference>
<sequence length="231" mass="26168">MGDRYTITALASVLSQRFNVEVTSGYKPKYNAAPTQLLPIITQGSKGISYFYWGQIPDWSNNKPLSNKLLFGSIEEITQKASLAKSLTQTRCIIPMDGYYEWKRISKKGRVAHRIIFGDNEIIGVAGLWEEFEGDEGEMHHTFKILTTSANEAIEPMNTRMPAIIERDKEEEWLKSNASAEELISMISPYPANKIHIYSVSPKIEDIKNEGEHLIKPFAPADQFGNYSLFD</sequence>
<evidence type="ECO:0000256" key="1">
    <source>
        <dbReference type="ARBA" id="ARBA00008136"/>
    </source>
</evidence>
<keyword evidence="3" id="KW-0227">DNA damage</keyword>
<dbReference type="GO" id="GO:0003697">
    <property type="term" value="F:single-stranded DNA binding"/>
    <property type="evidence" value="ECO:0007669"/>
    <property type="project" value="InterPro"/>
</dbReference>
<organism evidence="9 10">
    <name type="scientific">Fulvivirga lutea</name>
    <dbReference type="NCBI Taxonomy" id="2810512"/>
    <lineage>
        <taxon>Bacteria</taxon>
        <taxon>Pseudomonadati</taxon>
        <taxon>Bacteroidota</taxon>
        <taxon>Cytophagia</taxon>
        <taxon>Cytophagales</taxon>
        <taxon>Fulvivirgaceae</taxon>
        <taxon>Fulvivirga</taxon>
    </lineage>
</organism>
<comment type="similarity">
    <text evidence="1 8">Belongs to the SOS response-associated peptidase family.</text>
</comment>
<evidence type="ECO:0000256" key="5">
    <source>
        <dbReference type="ARBA" id="ARBA00023124"/>
    </source>
</evidence>
<evidence type="ECO:0000256" key="3">
    <source>
        <dbReference type="ARBA" id="ARBA00022763"/>
    </source>
</evidence>
<accession>A0A975A0C8</accession>
<keyword evidence="6" id="KW-0238">DNA-binding</keyword>
<name>A0A975A0C8_9BACT</name>
<keyword evidence="4 8" id="KW-0378">Hydrolase</keyword>
<evidence type="ECO:0000256" key="2">
    <source>
        <dbReference type="ARBA" id="ARBA00022670"/>
    </source>
</evidence>
<evidence type="ECO:0000313" key="10">
    <source>
        <dbReference type="Proteomes" id="UP000662783"/>
    </source>
</evidence>
<dbReference type="InterPro" id="IPR036590">
    <property type="entry name" value="SRAP-like"/>
</dbReference>
<dbReference type="GO" id="GO:0006508">
    <property type="term" value="P:proteolysis"/>
    <property type="evidence" value="ECO:0007669"/>
    <property type="project" value="UniProtKB-KW"/>
</dbReference>
<keyword evidence="7" id="KW-0456">Lyase</keyword>
<dbReference type="GO" id="GO:0008233">
    <property type="term" value="F:peptidase activity"/>
    <property type="evidence" value="ECO:0007669"/>
    <property type="project" value="UniProtKB-KW"/>
</dbReference>
<evidence type="ECO:0000256" key="8">
    <source>
        <dbReference type="RuleBase" id="RU364100"/>
    </source>
</evidence>
<reference evidence="9" key="1">
    <citation type="submission" date="2021-02" db="EMBL/GenBank/DDBJ databases">
        <title>Fulvivirga sp. S481 isolated from sea water.</title>
        <authorList>
            <person name="Bae S.S."/>
            <person name="Baek K."/>
        </authorList>
    </citation>
    <scope>NUCLEOTIDE SEQUENCE</scope>
    <source>
        <strain evidence="9">S481</strain>
    </source>
</reference>
<dbReference type="KEGG" id="fuv:JR347_15915"/>
<protein>
    <recommendedName>
        <fullName evidence="8">Abasic site processing protein</fullName>
        <ecNumber evidence="8">3.4.-.-</ecNumber>
    </recommendedName>
</protein>
<dbReference type="RefSeq" id="WP_205721573.1">
    <property type="nucleotide sequence ID" value="NZ_CP070608.1"/>
</dbReference>
<dbReference type="GO" id="GO:0016829">
    <property type="term" value="F:lyase activity"/>
    <property type="evidence" value="ECO:0007669"/>
    <property type="project" value="UniProtKB-KW"/>
</dbReference>
<dbReference type="EMBL" id="CP070608">
    <property type="protein sequence ID" value="QSE97060.1"/>
    <property type="molecule type" value="Genomic_DNA"/>
</dbReference>
<dbReference type="PANTHER" id="PTHR13604:SF0">
    <property type="entry name" value="ABASIC SITE PROCESSING PROTEIN HMCES"/>
    <property type="match status" value="1"/>
</dbReference>
<gene>
    <name evidence="9" type="ORF">JR347_15915</name>
</gene>
<evidence type="ECO:0000313" key="9">
    <source>
        <dbReference type="EMBL" id="QSE97060.1"/>
    </source>
</evidence>
<evidence type="ECO:0000256" key="6">
    <source>
        <dbReference type="ARBA" id="ARBA00023125"/>
    </source>
</evidence>
<dbReference type="Proteomes" id="UP000662783">
    <property type="component" value="Chromosome"/>
</dbReference>
<keyword evidence="2 8" id="KW-0645">Protease</keyword>
<dbReference type="SUPFAM" id="SSF143081">
    <property type="entry name" value="BB1717-like"/>
    <property type="match status" value="1"/>
</dbReference>
<evidence type="ECO:0000256" key="7">
    <source>
        <dbReference type="ARBA" id="ARBA00023239"/>
    </source>
</evidence>
<keyword evidence="5" id="KW-0190">Covalent protein-DNA linkage</keyword>
<dbReference type="GO" id="GO:0106300">
    <property type="term" value="P:protein-DNA covalent cross-linking repair"/>
    <property type="evidence" value="ECO:0007669"/>
    <property type="project" value="InterPro"/>
</dbReference>
<evidence type="ECO:0000256" key="4">
    <source>
        <dbReference type="ARBA" id="ARBA00022801"/>
    </source>
</evidence>
<dbReference type="Pfam" id="PF02586">
    <property type="entry name" value="SRAP"/>
    <property type="match status" value="1"/>
</dbReference>
<dbReference type="PANTHER" id="PTHR13604">
    <property type="entry name" value="DC12-RELATED"/>
    <property type="match status" value="1"/>
</dbReference>
<dbReference type="Gene3D" id="3.90.1680.10">
    <property type="entry name" value="SOS response associated peptidase-like"/>
    <property type="match status" value="1"/>
</dbReference>
<dbReference type="AlphaFoldDB" id="A0A975A0C8"/>
<keyword evidence="10" id="KW-1185">Reference proteome</keyword>